<name>A0A2H1KGM9_BRELN</name>
<protein>
    <submittedName>
        <fullName evidence="1">Uncharacterized protein</fullName>
    </submittedName>
</protein>
<sequence length="233" mass="25908">MIDDSLFDRTAELSSDLKQLKADERLLSAKLPANRGYETTCEDGLGYYASPIGESQQSVDELEQLKELRAEIWETLVELESVFAELAKSEIAQLDALSEAIPGGDLGAVCSAAVRAVVARYVQTFGSLLSKNNNVAHLLLEFSPCLDRGGQSDSGKAKSGRPDVRVLRDYDRTRYCGVSVNDQEVRFIDVDMAFDEFQATVLKAVEGWKQKQLVQVQRRAVVRKQLTEENSRN</sequence>
<dbReference type="AlphaFoldDB" id="A0A2H1KGM9"/>
<reference evidence="1 2" key="1">
    <citation type="submission" date="2017-03" db="EMBL/GenBank/DDBJ databases">
        <authorList>
            <person name="Afonso C.L."/>
            <person name="Miller P.J."/>
            <person name="Scott M.A."/>
            <person name="Spackman E."/>
            <person name="Goraichik I."/>
            <person name="Dimitrov K.M."/>
            <person name="Suarez D.L."/>
            <person name="Swayne D.E."/>
        </authorList>
    </citation>
    <scope>NUCLEOTIDE SEQUENCE [LARGE SCALE GENOMIC DNA]</scope>
    <source>
        <strain evidence="1 2">ATCC 9172</strain>
    </source>
</reference>
<evidence type="ECO:0000313" key="1">
    <source>
        <dbReference type="EMBL" id="SMX98923.1"/>
    </source>
</evidence>
<dbReference type="EMBL" id="FXYY01000030">
    <property type="protein sequence ID" value="SMX98923.1"/>
    <property type="molecule type" value="Genomic_DNA"/>
</dbReference>
<proteinExistence type="predicted"/>
<organism evidence="1 2">
    <name type="scientific">Brevibacterium linens ATCC 9172</name>
    <dbReference type="NCBI Taxonomy" id="1255617"/>
    <lineage>
        <taxon>Bacteria</taxon>
        <taxon>Bacillati</taxon>
        <taxon>Actinomycetota</taxon>
        <taxon>Actinomycetes</taxon>
        <taxon>Micrococcales</taxon>
        <taxon>Brevibacteriaceae</taxon>
        <taxon>Brevibacterium</taxon>
    </lineage>
</organism>
<accession>A0A2H1KGM9</accession>
<evidence type="ECO:0000313" key="2">
    <source>
        <dbReference type="Proteomes" id="UP000234641"/>
    </source>
</evidence>
<dbReference type="RefSeq" id="WP_101555901.1">
    <property type="nucleotide sequence ID" value="NZ_FXYY01000030.1"/>
</dbReference>
<dbReference type="Proteomes" id="UP000234641">
    <property type="component" value="Unassembled WGS sequence"/>
</dbReference>
<gene>
    <name evidence="1" type="ORF">BLIN9172_03161</name>
</gene>